<evidence type="ECO:0000259" key="2">
    <source>
        <dbReference type="Pfam" id="PF13229"/>
    </source>
</evidence>
<dbReference type="SMART" id="SM00710">
    <property type="entry name" value="PbH1"/>
    <property type="match status" value="6"/>
</dbReference>
<name>W5W0Z8_9PSEU</name>
<dbReference type="Gene3D" id="2.60.120.260">
    <property type="entry name" value="Galactose-binding domain-like"/>
    <property type="match status" value="1"/>
</dbReference>
<dbReference type="SUPFAM" id="SSF49785">
    <property type="entry name" value="Galactose-binding domain-like"/>
    <property type="match status" value="1"/>
</dbReference>
<dbReference type="RefSeq" id="WP_148309358.1">
    <property type="nucleotide sequence ID" value="NZ_CP007155.1"/>
</dbReference>
<dbReference type="OrthoDB" id="9808066at2"/>
<dbReference type="InterPro" id="IPR011050">
    <property type="entry name" value="Pectin_lyase_fold/virulence"/>
</dbReference>
<dbReference type="InterPro" id="IPR012334">
    <property type="entry name" value="Pectin_lyas_fold"/>
</dbReference>
<dbReference type="InterPro" id="IPR006101">
    <property type="entry name" value="Glyco_hydro_2"/>
</dbReference>
<evidence type="ECO:0000259" key="1">
    <source>
        <dbReference type="Pfam" id="PF02836"/>
    </source>
</evidence>
<dbReference type="InterPro" id="IPR036156">
    <property type="entry name" value="Beta-gal/glucu_dom_sf"/>
</dbReference>
<dbReference type="PATRIC" id="fig|1449976.3.peg.1141"/>
<dbReference type="InterPro" id="IPR017853">
    <property type="entry name" value="GH"/>
</dbReference>
<sequence length="1277" mass="135878">MIRLVIGSLLAVSAALPTGGGVVLHVSPTGAGDACTAAAPCSLTTAQARTGPHTVELAGGRYRLTEPLRLVAANSGQVWRAAPGEQPVLDGATRVTGWHRHEQDRWVADVPVGSTARQLFVNEVRAVPARGLGCAKSQCTASATGLSGVDPRVGLIHDLKDVRVVLNARWRDFHCGIESVSGTTVTMRQPCWGNANTPTQTGWQSASPTGSAYQGVDWFENAYELLGTPGQFALDSGASKLYYVPRPGEDLATADVELPRTEQLLTVTGASDLTVSGITFADTAWANPEGYVGAQAGYYVNGTRTGTISGAGEDYARTQTAVTVSAGKGVRFSGNRFTRLGGAGIALDKATSSSVVEDSGFTDLSGGAIFVGDVLHSGVKTADNVVRDNAISRIGQEFRDAVGIFGGYNEGLTVDHNTVSQVPYTGISVGWGWNFVGDGDTQHNVLVSHNKVSDFMLTLHDGGAIYTQAQSPGSRVYANDIAFAPGVSANGIYHDERSSYYTTANNVVRDVPQAGTGTNWVSSWASWSAFLIVRDNWTDAPVAAPHNGGKTNQYGPNSMGLKDFPTEAKAVIDQAGAHGARESREVRFTAPTADQLDGLTDIAVTAPFDTRSVRLSMDGTAFAELTRDYANATGLAPTWSTATDASWFSPGKHVLTATAVTGQGEVTATRSVVTHRPADPPGVTNLNGTWTFGDGTPVLVPDSFGAVRARWNEDNGMVATYRREFTVPGLRPGQHVTLQFDSCYFACQYTVNGQQVGQSTGGNVPTLLDVTAAVHPGSNQITVSADNRVSTIRPYGINTDLYWNWGGLTQGVRMRIGAPDQLSELTATGSADGKLTLHAYTAAAGDTRRAITRSVRVGDYRTSVTFTVPAGSDAADPVTITVPHPHLWTPQDPFLHEVKVGELSTKAGFRTVSVSGSDLLLNGSVLADLRGFNRHADYPGLGRTQPDQLAERELKTMRDKGFTLFRPAHYPTTPGELAAADRLGLLVIEEINVTQANATQLASAKTQDYAKDQLSREIRRDRGHPSVIAWSVGNENATNTEAGAQYVHTLIDHGRALDPSRLFTHVTAWHTSDKAFGYDDFAADNNYDGWYYGKATDIGKDIDAIQAAAGGKPLVLSEYGAEGVKDRPGTGPGTEYYQAQLIDTYNRQLARRPHLIGQMYWTSTEFALTPAGSPYNPSPPLRGYHNKGLRTYDRQDKLAWRVITSPVRMDLLPGNQIQLSNVAGQQVSGTVEVAGGSVTPFTVPPGGASTLAVTGPHGAEVRAVLTAQTEALPVFLP</sequence>
<dbReference type="GO" id="GO:0004553">
    <property type="term" value="F:hydrolase activity, hydrolyzing O-glycosyl compounds"/>
    <property type="evidence" value="ECO:0007669"/>
    <property type="project" value="InterPro"/>
</dbReference>
<dbReference type="SUPFAM" id="SSF49303">
    <property type="entry name" value="beta-Galactosidase/glucuronidase domain"/>
    <property type="match status" value="1"/>
</dbReference>
<dbReference type="InterPro" id="IPR008979">
    <property type="entry name" value="Galactose-bd-like_sf"/>
</dbReference>
<dbReference type="Pfam" id="PF13229">
    <property type="entry name" value="Beta_helix"/>
    <property type="match status" value="1"/>
</dbReference>
<dbReference type="HOGENOM" id="CLU_263403_0_0_11"/>
<dbReference type="InterPro" id="IPR006103">
    <property type="entry name" value="Glyco_hydro_2_cat"/>
</dbReference>
<feature type="domain" description="Right handed beta helix" evidence="2">
    <location>
        <begin position="267"/>
        <end position="430"/>
    </location>
</feature>
<organism evidence="3 4">
    <name type="scientific">Kutzneria albida DSM 43870</name>
    <dbReference type="NCBI Taxonomy" id="1449976"/>
    <lineage>
        <taxon>Bacteria</taxon>
        <taxon>Bacillati</taxon>
        <taxon>Actinomycetota</taxon>
        <taxon>Actinomycetes</taxon>
        <taxon>Pseudonocardiales</taxon>
        <taxon>Pseudonocardiaceae</taxon>
        <taxon>Kutzneria</taxon>
    </lineage>
</organism>
<evidence type="ECO:0000313" key="4">
    <source>
        <dbReference type="Proteomes" id="UP000019225"/>
    </source>
</evidence>
<evidence type="ECO:0008006" key="5">
    <source>
        <dbReference type="Google" id="ProtNLM"/>
    </source>
</evidence>
<dbReference type="PANTHER" id="PTHR36453">
    <property type="entry name" value="SECRETED PROTEIN-RELATED"/>
    <property type="match status" value="1"/>
</dbReference>
<dbReference type="InterPro" id="IPR006626">
    <property type="entry name" value="PbH1"/>
</dbReference>
<dbReference type="eggNOG" id="COG4733">
    <property type="taxonomic scope" value="Bacteria"/>
</dbReference>
<dbReference type="GO" id="GO:0005975">
    <property type="term" value="P:carbohydrate metabolic process"/>
    <property type="evidence" value="ECO:0007669"/>
    <property type="project" value="InterPro"/>
</dbReference>
<proteinExistence type="predicted"/>
<dbReference type="SUPFAM" id="SSF51445">
    <property type="entry name" value="(Trans)glycosidases"/>
    <property type="match status" value="1"/>
</dbReference>
<evidence type="ECO:0000313" key="3">
    <source>
        <dbReference type="EMBL" id="AHH94512.1"/>
    </source>
</evidence>
<accession>W5W0Z8</accession>
<dbReference type="eggNOG" id="COG3250">
    <property type="taxonomic scope" value="Bacteria"/>
</dbReference>
<dbReference type="AlphaFoldDB" id="W5W0Z8"/>
<dbReference type="Gene3D" id="3.20.20.80">
    <property type="entry name" value="Glycosidases"/>
    <property type="match status" value="1"/>
</dbReference>
<protein>
    <recommendedName>
        <fullName evidence="5">Beta-galactosidase</fullName>
    </recommendedName>
</protein>
<feature type="domain" description="Glycoside hydrolase family 2 catalytic" evidence="1">
    <location>
        <begin position="912"/>
        <end position="1168"/>
    </location>
</feature>
<dbReference type="PANTHER" id="PTHR36453:SF1">
    <property type="entry name" value="RIGHT HANDED BETA HELIX DOMAIN-CONTAINING PROTEIN"/>
    <property type="match status" value="1"/>
</dbReference>
<dbReference type="EMBL" id="CP007155">
    <property type="protein sequence ID" value="AHH94512.1"/>
    <property type="molecule type" value="Genomic_DNA"/>
</dbReference>
<dbReference type="Proteomes" id="UP000019225">
    <property type="component" value="Chromosome"/>
</dbReference>
<dbReference type="Pfam" id="PF02836">
    <property type="entry name" value="Glyco_hydro_2_C"/>
    <property type="match status" value="1"/>
</dbReference>
<keyword evidence="4" id="KW-1185">Reference proteome</keyword>
<gene>
    <name evidence="3" type="ORF">KALB_1139</name>
</gene>
<dbReference type="PRINTS" id="PR00132">
    <property type="entry name" value="GLHYDRLASE2"/>
</dbReference>
<dbReference type="Gene3D" id="2.160.20.10">
    <property type="entry name" value="Single-stranded right-handed beta-helix, Pectin lyase-like"/>
    <property type="match status" value="1"/>
</dbReference>
<dbReference type="STRING" id="1449976.KALB_1139"/>
<dbReference type="SUPFAM" id="SSF51126">
    <property type="entry name" value="Pectin lyase-like"/>
    <property type="match status" value="1"/>
</dbReference>
<reference evidence="3 4" key="1">
    <citation type="journal article" date="2014" name="BMC Genomics">
        <title>Complete genome sequence of producer of the glycopeptide antibiotic Aculeximycin Kutzneria albida DSM 43870T, a representative of minor genus of Pseudonocardiaceae.</title>
        <authorList>
            <person name="Rebets Y."/>
            <person name="Tokovenko B."/>
            <person name="Lushchyk I."/>
            <person name="Ruckert C."/>
            <person name="Zaburannyi N."/>
            <person name="Bechthold A."/>
            <person name="Kalinowski J."/>
            <person name="Luzhetskyy A."/>
        </authorList>
    </citation>
    <scope>NUCLEOTIDE SEQUENCE [LARGE SCALE GENOMIC DNA]</scope>
    <source>
        <strain evidence="3">DSM 43870</strain>
    </source>
</reference>
<dbReference type="InterPro" id="IPR039448">
    <property type="entry name" value="Beta_helix"/>
</dbReference>
<dbReference type="KEGG" id="kal:KALB_1139"/>